<dbReference type="EMBL" id="CP030118">
    <property type="protein sequence ID" value="QDL07495.1"/>
    <property type="molecule type" value="Genomic_DNA"/>
</dbReference>
<evidence type="ECO:0000313" key="2">
    <source>
        <dbReference type="EMBL" id="QDL07495.1"/>
    </source>
</evidence>
<dbReference type="KEGG" id="bsen:DP114_05910"/>
<evidence type="ECO:0000313" key="3">
    <source>
        <dbReference type="Proteomes" id="UP000503129"/>
    </source>
</evidence>
<organism evidence="2 3">
    <name type="scientific">Brasilonema sennae CENA114</name>
    <dbReference type="NCBI Taxonomy" id="415709"/>
    <lineage>
        <taxon>Bacteria</taxon>
        <taxon>Bacillati</taxon>
        <taxon>Cyanobacteriota</taxon>
        <taxon>Cyanophyceae</taxon>
        <taxon>Nostocales</taxon>
        <taxon>Scytonemataceae</taxon>
        <taxon>Brasilonema</taxon>
        <taxon>Bromeliae group (in: Brasilonema)</taxon>
    </lineage>
</organism>
<sequence length="621" mass="70538">MALLEQLPGESLVNYDKSSQIIDITSTILLTENQDQITKQLVFLEKISEYVENYRYFNTYFTDTNNQTTIPPTEPLIHGQTYSLFINISPEPQGIDSEPTPFPDTALAQVWNEQETLSLDVVVTSKDFNINTTIKKLSLPRTGASDNVQFTVKPNKFDGRGYIQVELFYRGYLLQCKQLIILIIPVPGAEIPESLRPPQSSRMTFTTTDLLTNEQLAQLPERVLTVEVELDQRDGSIDFRFLDRTQGSKELAFYDTTLQPAALGSAIAGIRQQLHSTLVDGYWGQVQGSIEQLNTWLPKLADVGRELYRQLLPQNQDSLLTDDQGETLQAALQPNTVIQVNPVLGKVTIPWALLYERKIKTSKQNRVCDRFTEHDLDCTNCPNKSDPKFICPHAFWGYRYSIEQLPCWASSKHNSPVALVRQIKNNQQLQLSFNVYRDFQLWQEHLPKLEAAGSINILSAEEMLKLESIWEEHGNVLDLIYFYCHGGLEEMPKRPYLELSDERIYSNFLECYESTWQHHPLVFLNGCATGDYSPESYVSLIDDFLNAGASGVVGTECPVSEPFAEYYATEVFKRLFAGETMGQAMLAVRRKLLQQQHNPLGLVYSLYAAHEIALACSISQL</sequence>
<dbReference type="InterPro" id="IPR024983">
    <property type="entry name" value="CHAT_dom"/>
</dbReference>
<name>A0A856M8K3_9CYAN</name>
<dbReference type="AlphaFoldDB" id="A0A856M8K3"/>
<feature type="domain" description="CHAT" evidence="1">
    <location>
        <begin position="437"/>
        <end position="597"/>
    </location>
</feature>
<keyword evidence="3" id="KW-1185">Reference proteome</keyword>
<dbReference type="Proteomes" id="UP000503129">
    <property type="component" value="Chromosome"/>
</dbReference>
<protein>
    <recommendedName>
        <fullName evidence="1">CHAT domain-containing protein</fullName>
    </recommendedName>
</protein>
<gene>
    <name evidence="2" type="ORF">DP114_05910</name>
</gene>
<accession>A0A856M8K3</accession>
<dbReference type="Pfam" id="PF12770">
    <property type="entry name" value="CHAT"/>
    <property type="match status" value="1"/>
</dbReference>
<evidence type="ECO:0000259" key="1">
    <source>
        <dbReference type="Pfam" id="PF12770"/>
    </source>
</evidence>
<proteinExistence type="predicted"/>
<reference evidence="2 3" key="1">
    <citation type="submission" date="2018-06" db="EMBL/GenBank/DDBJ databases">
        <title>Comparative genomics of Brasilonema spp. strains.</title>
        <authorList>
            <person name="Alvarenga D.O."/>
            <person name="Fiore M.F."/>
            <person name="Varani A.M."/>
        </authorList>
    </citation>
    <scope>NUCLEOTIDE SEQUENCE [LARGE SCALE GENOMIC DNA]</scope>
    <source>
        <strain evidence="2 3">CENA114</strain>
    </source>
</reference>